<dbReference type="InParanoid" id="A0A3Q0FJJ5"/>
<proteinExistence type="predicted"/>
<reference evidence="3" key="1">
    <citation type="submission" date="2025-08" db="UniProtKB">
        <authorList>
            <consortium name="RefSeq"/>
        </authorList>
    </citation>
    <scope>IDENTIFICATION</scope>
</reference>
<feature type="compositionally biased region" description="Low complexity" evidence="1">
    <location>
        <begin position="106"/>
        <end position="124"/>
    </location>
</feature>
<dbReference type="KEGG" id="asn:112548021"/>
<feature type="region of interest" description="Disordered" evidence="1">
    <location>
        <begin position="1"/>
        <end position="273"/>
    </location>
</feature>
<dbReference type="Proteomes" id="UP000189705">
    <property type="component" value="Unplaced"/>
</dbReference>
<dbReference type="AlphaFoldDB" id="A0A3Q0FJJ5"/>
<dbReference type="RefSeq" id="XP_025047781.1">
    <property type="nucleotide sequence ID" value="XM_025191996.1"/>
</dbReference>
<name>A0A3Q0FJJ5_ALLSI</name>
<feature type="compositionally biased region" description="Low complexity" evidence="1">
    <location>
        <begin position="218"/>
        <end position="233"/>
    </location>
</feature>
<organism evidence="2 3">
    <name type="scientific">Alligator sinensis</name>
    <name type="common">Chinese alligator</name>
    <dbReference type="NCBI Taxonomy" id="38654"/>
    <lineage>
        <taxon>Eukaryota</taxon>
        <taxon>Metazoa</taxon>
        <taxon>Chordata</taxon>
        <taxon>Craniata</taxon>
        <taxon>Vertebrata</taxon>
        <taxon>Euteleostomi</taxon>
        <taxon>Archelosauria</taxon>
        <taxon>Archosauria</taxon>
        <taxon>Crocodylia</taxon>
        <taxon>Alligatoridae</taxon>
        <taxon>Alligatorinae</taxon>
        <taxon>Alligator</taxon>
    </lineage>
</organism>
<evidence type="ECO:0000313" key="3">
    <source>
        <dbReference type="RefSeq" id="XP_025047781.1"/>
    </source>
</evidence>
<evidence type="ECO:0000313" key="2">
    <source>
        <dbReference type="Proteomes" id="UP000189705"/>
    </source>
</evidence>
<keyword evidence="2" id="KW-1185">Reference proteome</keyword>
<protein>
    <submittedName>
        <fullName evidence="3">Keratin, type I cytoskeletal 9-like</fullName>
    </submittedName>
</protein>
<gene>
    <name evidence="3" type="primary">LOC112548021</name>
</gene>
<accession>A0A3Q0FJJ5</accession>
<dbReference type="GeneID" id="112548021"/>
<sequence>MAEAEPHRRRPYLRPSKCTLRQSEPEEPGEARTPRKPVRVISWAFIRLRQSSGGGGCLPEETKSGPAEAAGLLMRRDEGSELLRGADQPPHPAAASARGGARAGSEKAGSTTGSRAGSGTGSDTVGRTSEEASCVIGDRASGGTGSVGSSRAGGEIDYAASSRAGGGTDSVGSSGAREEIDYAAGSRAGGGTDSVGSSGAREEIDYAAGSRAGGGAGCAVSRRASRISGSRASEGTGRFVSSSGQGVGEDGAPGLPAGDCANSRGYPKEGPPH</sequence>
<evidence type="ECO:0000256" key="1">
    <source>
        <dbReference type="SAM" id="MobiDB-lite"/>
    </source>
</evidence>